<dbReference type="InterPro" id="IPR023614">
    <property type="entry name" value="Porin_dom_sf"/>
</dbReference>
<name>A0A8T0U302_PANVG</name>
<accession>A0A8T0U302</accession>
<evidence type="ECO:0000313" key="1">
    <source>
        <dbReference type="EMBL" id="KAG2617320.1"/>
    </source>
</evidence>
<proteinExistence type="predicted"/>
<reference evidence="1" key="1">
    <citation type="submission" date="2020-05" db="EMBL/GenBank/DDBJ databases">
        <title>WGS assembly of Panicum virgatum.</title>
        <authorList>
            <person name="Lovell J.T."/>
            <person name="Jenkins J."/>
            <person name="Shu S."/>
            <person name="Juenger T.E."/>
            <person name="Schmutz J."/>
        </authorList>
    </citation>
    <scope>NUCLEOTIDE SEQUENCE</scope>
    <source>
        <strain evidence="1">AP13</strain>
    </source>
</reference>
<protein>
    <submittedName>
        <fullName evidence="1">Uncharacterized protein</fullName>
    </submittedName>
</protein>
<sequence length="293" mass="32419">MSVPAYEVMFGKLSLQNLFEDYFDQAGNMTSRIMLKALEDPHVDLIATLEHLVLLVISMDGSENLSLGASFVPFPLSGEVPYGAWLVGRKGNLSAGVQYKPLSGNKNPMPFTDPENWNCVISYSVGSTSPLSPLSTFTLELARSTQVCSICTFHFSINKLHQIDKEPAENGNSLFQLAASWQANKNFLLKGKFGPSKSSVVLALKSWWRPSFTFSVTAVNDHSKGTTSFGFGIRTEDLRQPSYQRADLNYIMLTPNMEHSAQGVGERPVFQAHSDSGSYDHLPTDLRPIDRIM</sequence>
<gene>
    <name evidence="1" type="ORF">PVAP13_3NG180035</name>
</gene>
<organism evidence="1 2">
    <name type="scientific">Panicum virgatum</name>
    <name type="common">Blackwell switchgrass</name>
    <dbReference type="NCBI Taxonomy" id="38727"/>
    <lineage>
        <taxon>Eukaryota</taxon>
        <taxon>Viridiplantae</taxon>
        <taxon>Streptophyta</taxon>
        <taxon>Embryophyta</taxon>
        <taxon>Tracheophyta</taxon>
        <taxon>Spermatophyta</taxon>
        <taxon>Magnoliopsida</taxon>
        <taxon>Liliopsida</taxon>
        <taxon>Poales</taxon>
        <taxon>Poaceae</taxon>
        <taxon>PACMAD clade</taxon>
        <taxon>Panicoideae</taxon>
        <taxon>Panicodae</taxon>
        <taxon>Paniceae</taxon>
        <taxon>Panicinae</taxon>
        <taxon>Panicum</taxon>
        <taxon>Panicum sect. Hiantes</taxon>
    </lineage>
</organism>
<dbReference type="PANTHER" id="PTHR35738:SF3">
    <property type="entry name" value="OS05G0577800 PROTEIN"/>
    <property type="match status" value="1"/>
</dbReference>
<dbReference type="EMBL" id="CM029042">
    <property type="protein sequence ID" value="KAG2617320.1"/>
    <property type="molecule type" value="Genomic_DNA"/>
</dbReference>
<dbReference type="AlphaFoldDB" id="A0A8T0U302"/>
<evidence type="ECO:0000313" key="2">
    <source>
        <dbReference type="Proteomes" id="UP000823388"/>
    </source>
</evidence>
<comment type="caution">
    <text evidence="1">The sequence shown here is derived from an EMBL/GenBank/DDBJ whole genome shotgun (WGS) entry which is preliminary data.</text>
</comment>
<dbReference type="PANTHER" id="PTHR35738">
    <property type="entry name" value="OS05G0577800 PROTEIN"/>
    <property type="match status" value="1"/>
</dbReference>
<keyword evidence="2" id="KW-1185">Reference proteome</keyword>
<dbReference type="Gene3D" id="2.40.160.10">
    <property type="entry name" value="Porin"/>
    <property type="match status" value="1"/>
</dbReference>
<dbReference type="Proteomes" id="UP000823388">
    <property type="component" value="Chromosome 3N"/>
</dbReference>